<name>Q21RH7_ALBFT</name>
<protein>
    <recommendedName>
        <fullName evidence="3">DUF4124 domain-containing protein</fullName>
    </recommendedName>
</protein>
<sequence>MFRWIGLDARQTFLGVLLMVLSGMTVAQAQQTGGGNGQGIYTCVDARGRTLTSDRPIPDCSDREQKVLNPSGTVKAKVSPTLTAQERAALDAREKAAQEERARLNEEKRRDRALLARYPNQAVHDKERAEALAQIGVVRQAAMHRVEELLRQRTVVNEEMEFYKKDPSKAPPSVRRQADELTQSLAIQGRFIADQDAELKRVNARFEEELARLKRLWLRP</sequence>
<proteinExistence type="predicted"/>
<dbReference type="KEGG" id="rfr:Rfer_3927"/>
<dbReference type="InterPro" id="IPR025392">
    <property type="entry name" value="DUF4124"/>
</dbReference>
<dbReference type="Pfam" id="PF13511">
    <property type="entry name" value="DUF4124"/>
    <property type="match status" value="1"/>
</dbReference>
<keyword evidence="1" id="KW-0175">Coiled coil</keyword>
<feature type="coiled-coil region" evidence="1">
    <location>
        <begin position="82"/>
        <end position="114"/>
    </location>
</feature>
<evidence type="ECO:0000256" key="2">
    <source>
        <dbReference type="SAM" id="SignalP"/>
    </source>
</evidence>
<dbReference type="Proteomes" id="UP000008332">
    <property type="component" value="Chromosome"/>
</dbReference>
<dbReference type="STRING" id="338969.Rfer_3927"/>
<reference evidence="5" key="1">
    <citation type="submission" date="2006-02" db="EMBL/GenBank/DDBJ databases">
        <title>Complete sequence of chromosome of Rhodoferax ferrireducens DSM 15236.</title>
        <authorList>
            <person name="Copeland A."/>
            <person name="Lucas S."/>
            <person name="Lapidus A."/>
            <person name="Barry K."/>
            <person name="Detter J.C."/>
            <person name="Glavina del Rio T."/>
            <person name="Hammon N."/>
            <person name="Israni S."/>
            <person name="Pitluck S."/>
            <person name="Brettin T."/>
            <person name="Bruce D."/>
            <person name="Han C."/>
            <person name="Tapia R."/>
            <person name="Gilna P."/>
            <person name="Kiss H."/>
            <person name="Schmutz J."/>
            <person name="Larimer F."/>
            <person name="Land M."/>
            <person name="Kyrpides N."/>
            <person name="Ivanova N."/>
            <person name="Richardson P."/>
        </authorList>
    </citation>
    <scope>NUCLEOTIDE SEQUENCE [LARGE SCALE GENOMIC DNA]</scope>
    <source>
        <strain evidence="5">ATCC BAA-621 / DSM 15236 / T118</strain>
    </source>
</reference>
<evidence type="ECO:0000313" key="4">
    <source>
        <dbReference type="EMBL" id="ABD71626.1"/>
    </source>
</evidence>
<evidence type="ECO:0000313" key="5">
    <source>
        <dbReference type="Proteomes" id="UP000008332"/>
    </source>
</evidence>
<evidence type="ECO:0000259" key="3">
    <source>
        <dbReference type="Pfam" id="PF13511"/>
    </source>
</evidence>
<dbReference type="HOGENOM" id="CLU_094869_1_0_4"/>
<dbReference type="AlphaFoldDB" id="Q21RH7"/>
<keyword evidence="5" id="KW-1185">Reference proteome</keyword>
<feature type="signal peptide" evidence="2">
    <location>
        <begin position="1"/>
        <end position="29"/>
    </location>
</feature>
<keyword evidence="2" id="KW-0732">Signal</keyword>
<dbReference type="OrthoDB" id="8895482at2"/>
<evidence type="ECO:0000256" key="1">
    <source>
        <dbReference type="SAM" id="Coils"/>
    </source>
</evidence>
<feature type="chain" id="PRO_5004200589" description="DUF4124 domain-containing protein" evidence="2">
    <location>
        <begin position="30"/>
        <end position="220"/>
    </location>
</feature>
<feature type="domain" description="DUF4124" evidence="3">
    <location>
        <begin position="37"/>
        <end position="77"/>
    </location>
</feature>
<dbReference type="eggNOG" id="ENOG502ZBU8">
    <property type="taxonomic scope" value="Bacteria"/>
</dbReference>
<accession>Q21RH7</accession>
<organism evidence="4 5">
    <name type="scientific">Albidiferax ferrireducens (strain ATCC BAA-621 / DSM 15236 / T118)</name>
    <name type="common">Rhodoferax ferrireducens</name>
    <dbReference type="NCBI Taxonomy" id="338969"/>
    <lineage>
        <taxon>Bacteria</taxon>
        <taxon>Pseudomonadati</taxon>
        <taxon>Pseudomonadota</taxon>
        <taxon>Betaproteobacteria</taxon>
        <taxon>Burkholderiales</taxon>
        <taxon>Comamonadaceae</taxon>
        <taxon>Rhodoferax</taxon>
    </lineage>
</organism>
<dbReference type="RefSeq" id="WP_011466188.1">
    <property type="nucleotide sequence ID" value="NC_007908.1"/>
</dbReference>
<gene>
    <name evidence="4" type="ordered locus">Rfer_3927</name>
</gene>
<dbReference type="EMBL" id="CP000267">
    <property type="protein sequence ID" value="ABD71626.1"/>
    <property type="molecule type" value="Genomic_DNA"/>
</dbReference>